<comment type="caution">
    <text evidence="7">The sequence shown here is derived from an EMBL/GenBank/DDBJ whole genome shotgun (WGS) entry which is preliminary data.</text>
</comment>
<comment type="subcellular location">
    <subcellularLocation>
        <location evidence="1">Cell membrane</location>
        <topology evidence="1">Multi-pass membrane protein</topology>
    </subcellularLocation>
</comment>
<keyword evidence="3 6" id="KW-0812">Transmembrane</keyword>
<organism evidence="7 8">
    <name type="scientific">Halocalculus aciditolerans</name>
    <dbReference type="NCBI Taxonomy" id="1383812"/>
    <lineage>
        <taxon>Archaea</taxon>
        <taxon>Methanobacteriati</taxon>
        <taxon>Methanobacteriota</taxon>
        <taxon>Stenosarchaea group</taxon>
        <taxon>Halobacteria</taxon>
        <taxon>Halobacteriales</taxon>
        <taxon>Halobacteriaceae</taxon>
        <taxon>Halocalculus</taxon>
    </lineage>
</organism>
<sequence length="485" mass="50924">MRLGRRTVVHFLSQIVVTVTGFAATFIIARLLGASALGTYKVALAIGLFWLSIPTNAVATAITKRMSESTDRSIYAGAGLLVNAVLGLVLAAVIVVAGTVLPFVVDPRSTEFTNVLVTYGGFLALIVLGNTAFRTARASVWGEKRVMFTGVMNAVERASRTAVQVVLILAGYRVTALVVGPIVSLFVSAAIGFVVLTNRPTLPDRAAVESVLAYSRYSWMGSLTSRMFGWMDTIVLSFFVTSTLIGVYEAAWGLASMLGMVSASVRTTLFPELSELDAANDYDRIHHFLNEGLVFSGVFLIPGLVGAYAVGGRVLRIYGAEFPQGAAVLVVLVGAYLLNAYASQFIDVLNAIDRPDVAFKANAAFSAVNLVANVALVWEFGWLGAAVATLGSSALRLGIGFASLQALIGRPRVPFYDIGVELVGAAVMGGVVAVALTVAPGGIPATIGLVALGATSYVLVLLALSKRIRTKAIGMLPVDVSLPGR</sequence>
<name>A0A830FIW9_9EURY</name>
<evidence type="ECO:0000256" key="6">
    <source>
        <dbReference type="SAM" id="Phobius"/>
    </source>
</evidence>
<evidence type="ECO:0000313" key="8">
    <source>
        <dbReference type="Proteomes" id="UP000607197"/>
    </source>
</evidence>
<proteinExistence type="predicted"/>
<reference evidence="7" key="2">
    <citation type="submission" date="2020-09" db="EMBL/GenBank/DDBJ databases">
        <authorList>
            <person name="Sun Q."/>
            <person name="Ohkuma M."/>
        </authorList>
    </citation>
    <scope>NUCLEOTIDE SEQUENCE</scope>
    <source>
        <strain evidence="7">JCM 19596</strain>
    </source>
</reference>
<feature type="transmembrane region" description="Helical" evidence="6">
    <location>
        <begin position="42"/>
        <end position="62"/>
    </location>
</feature>
<keyword evidence="8" id="KW-1185">Reference proteome</keyword>
<gene>
    <name evidence="7" type="ORF">GCM10009039_17150</name>
</gene>
<feature type="transmembrane region" description="Helical" evidence="6">
    <location>
        <begin position="420"/>
        <end position="439"/>
    </location>
</feature>
<evidence type="ECO:0000256" key="2">
    <source>
        <dbReference type="ARBA" id="ARBA00022475"/>
    </source>
</evidence>
<feature type="transmembrane region" description="Helical" evidence="6">
    <location>
        <begin position="74"/>
        <end position="104"/>
    </location>
</feature>
<protein>
    <submittedName>
        <fullName evidence="7">Polysaccharide biosynthesis protein</fullName>
    </submittedName>
</protein>
<evidence type="ECO:0000256" key="4">
    <source>
        <dbReference type="ARBA" id="ARBA00022989"/>
    </source>
</evidence>
<dbReference type="PANTHER" id="PTHR30250">
    <property type="entry name" value="PST FAMILY PREDICTED COLANIC ACID TRANSPORTER"/>
    <property type="match status" value="1"/>
</dbReference>
<dbReference type="EMBL" id="BMPG01000002">
    <property type="protein sequence ID" value="GGL59497.1"/>
    <property type="molecule type" value="Genomic_DNA"/>
</dbReference>
<keyword evidence="2" id="KW-1003">Cell membrane</keyword>
<dbReference type="InterPro" id="IPR050833">
    <property type="entry name" value="Poly_Biosynth_Transport"/>
</dbReference>
<evidence type="ECO:0000256" key="3">
    <source>
        <dbReference type="ARBA" id="ARBA00022692"/>
    </source>
</evidence>
<feature type="transmembrane region" description="Helical" evidence="6">
    <location>
        <begin position="292"/>
        <end position="310"/>
    </location>
</feature>
<evidence type="ECO:0000256" key="1">
    <source>
        <dbReference type="ARBA" id="ARBA00004651"/>
    </source>
</evidence>
<feature type="transmembrane region" description="Helical" evidence="6">
    <location>
        <begin position="227"/>
        <end position="248"/>
    </location>
</feature>
<feature type="transmembrane region" description="Helical" evidence="6">
    <location>
        <begin position="445"/>
        <end position="465"/>
    </location>
</feature>
<feature type="transmembrane region" description="Helical" evidence="6">
    <location>
        <begin position="116"/>
        <end position="133"/>
    </location>
</feature>
<dbReference type="AlphaFoldDB" id="A0A830FIW9"/>
<evidence type="ECO:0000256" key="5">
    <source>
        <dbReference type="ARBA" id="ARBA00023136"/>
    </source>
</evidence>
<dbReference type="Pfam" id="PF13440">
    <property type="entry name" value="Polysacc_synt_3"/>
    <property type="match status" value="1"/>
</dbReference>
<evidence type="ECO:0000313" key="7">
    <source>
        <dbReference type="EMBL" id="GGL59497.1"/>
    </source>
</evidence>
<feature type="transmembrane region" description="Helical" evidence="6">
    <location>
        <begin position="178"/>
        <end position="196"/>
    </location>
</feature>
<accession>A0A830FIW9</accession>
<feature type="transmembrane region" description="Helical" evidence="6">
    <location>
        <begin position="380"/>
        <end position="408"/>
    </location>
</feature>
<feature type="transmembrane region" description="Helical" evidence="6">
    <location>
        <begin position="322"/>
        <end position="342"/>
    </location>
</feature>
<dbReference type="OrthoDB" id="112053at2157"/>
<feature type="transmembrane region" description="Helical" evidence="6">
    <location>
        <begin position="12"/>
        <end position="36"/>
    </location>
</feature>
<dbReference type="RefSeq" id="WP_188977948.1">
    <property type="nucleotide sequence ID" value="NZ_BMPG01000002.1"/>
</dbReference>
<keyword evidence="5 6" id="KW-0472">Membrane</keyword>
<keyword evidence="4 6" id="KW-1133">Transmembrane helix</keyword>
<dbReference type="Proteomes" id="UP000607197">
    <property type="component" value="Unassembled WGS sequence"/>
</dbReference>
<dbReference type="PANTHER" id="PTHR30250:SF28">
    <property type="entry name" value="POLYSACCHARIDE BIOSYNTHESIS PROTEIN"/>
    <property type="match status" value="1"/>
</dbReference>
<dbReference type="GO" id="GO:0005886">
    <property type="term" value="C:plasma membrane"/>
    <property type="evidence" value="ECO:0007669"/>
    <property type="project" value="UniProtKB-SubCell"/>
</dbReference>
<reference evidence="7" key="1">
    <citation type="journal article" date="2014" name="Int. J. Syst. Evol. Microbiol.">
        <title>Complete genome sequence of Corynebacterium casei LMG S-19264T (=DSM 44701T), isolated from a smear-ripened cheese.</title>
        <authorList>
            <consortium name="US DOE Joint Genome Institute (JGI-PGF)"/>
            <person name="Walter F."/>
            <person name="Albersmeier A."/>
            <person name="Kalinowski J."/>
            <person name="Ruckert C."/>
        </authorList>
    </citation>
    <scope>NUCLEOTIDE SEQUENCE</scope>
    <source>
        <strain evidence="7">JCM 19596</strain>
    </source>
</reference>